<proteinExistence type="predicted"/>
<sequence length="353" mass="38409">MGVHIPSVDDIARGLDESAAKDFEDLDAQLLSALRDRYQAPLVRICQRVGSFPRSYCQKITYCKVERHVLPLLHIGDAMELSPALVEDFAYAFLSGFSLPILAISHELDDADVISGPTTARILCSVFTASTAMAALPNGARVASVVGSPYHKAIEAALHEHANRWTIPTAEQCRRITASTEDPQMTSYYRSPCVYLTALTCGLAELAGFDATPLIPATHAFGVARQLADEVADLADDLSKGLVTYSIISVLDDNLDDTLRGIWAGDASSQDLVNSPQVAAGVAQALATAERWLSICEERIAQTSPQFPFMTAIRPFTSWKRGLISRLRAELNAPHFNDYRHLPPLDVIEEVAG</sequence>
<evidence type="ECO:0000313" key="2">
    <source>
        <dbReference type="Proteomes" id="UP001500751"/>
    </source>
</evidence>
<accession>A0ABP5FNT3</accession>
<keyword evidence="2" id="KW-1185">Reference proteome</keyword>
<reference evidence="2" key="1">
    <citation type="journal article" date="2019" name="Int. J. Syst. Evol. Microbiol.">
        <title>The Global Catalogue of Microorganisms (GCM) 10K type strain sequencing project: providing services to taxonomists for standard genome sequencing and annotation.</title>
        <authorList>
            <consortium name="The Broad Institute Genomics Platform"/>
            <consortium name="The Broad Institute Genome Sequencing Center for Infectious Disease"/>
            <person name="Wu L."/>
            <person name="Ma J."/>
        </authorList>
    </citation>
    <scope>NUCLEOTIDE SEQUENCE [LARGE SCALE GENOMIC DNA]</scope>
    <source>
        <strain evidence="2">JCM 16014</strain>
    </source>
</reference>
<dbReference type="RefSeq" id="WP_344666507.1">
    <property type="nucleotide sequence ID" value="NZ_BAAAQN010000017.1"/>
</dbReference>
<protein>
    <submittedName>
        <fullName evidence="1">Uncharacterized protein</fullName>
    </submittedName>
</protein>
<evidence type="ECO:0000313" key="1">
    <source>
        <dbReference type="EMBL" id="GAA2030807.1"/>
    </source>
</evidence>
<name>A0ABP5FNT3_9ACTN</name>
<gene>
    <name evidence="1" type="ORF">GCM10009839_33270</name>
</gene>
<dbReference type="Proteomes" id="UP001500751">
    <property type="component" value="Unassembled WGS sequence"/>
</dbReference>
<comment type="caution">
    <text evidence="1">The sequence shown here is derived from an EMBL/GenBank/DDBJ whole genome shotgun (WGS) entry which is preliminary data.</text>
</comment>
<organism evidence="1 2">
    <name type="scientific">Catenulispora yoronensis</name>
    <dbReference type="NCBI Taxonomy" id="450799"/>
    <lineage>
        <taxon>Bacteria</taxon>
        <taxon>Bacillati</taxon>
        <taxon>Actinomycetota</taxon>
        <taxon>Actinomycetes</taxon>
        <taxon>Catenulisporales</taxon>
        <taxon>Catenulisporaceae</taxon>
        <taxon>Catenulispora</taxon>
    </lineage>
</organism>
<dbReference type="EMBL" id="BAAAQN010000017">
    <property type="protein sequence ID" value="GAA2030807.1"/>
    <property type="molecule type" value="Genomic_DNA"/>
</dbReference>